<dbReference type="PROSITE" id="PS51257">
    <property type="entry name" value="PROKAR_LIPOPROTEIN"/>
    <property type="match status" value="1"/>
</dbReference>
<evidence type="ECO:0000256" key="6">
    <source>
        <dbReference type="ARBA" id="ARBA00023288"/>
    </source>
</evidence>
<evidence type="ECO:0000256" key="7">
    <source>
        <dbReference type="SAM" id="SignalP"/>
    </source>
</evidence>
<dbReference type="InterPro" id="IPR028082">
    <property type="entry name" value="Peripla_BP_I"/>
</dbReference>
<feature type="domain" description="ABC transporter substrate-binding protein PnrA-like" evidence="8">
    <location>
        <begin position="40"/>
        <end position="351"/>
    </location>
</feature>
<keyword evidence="3" id="KW-1003">Cell membrane</keyword>
<keyword evidence="6" id="KW-0449">Lipoprotein</keyword>
<dbReference type="EMBL" id="MKIQ01000029">
    <property type="protein sequence ID" value="OFI46026.1"/>
    <property type="molecule type" value="Genomic_DNA"/>
</dbReference>
<dbReference type="InterPro" id="IPR003760">
    <property type="entry name" value="PnrA-like"/>
</dbReference>
<evidence type="ECO:0000256" key="3">
    <source>
        <dbReference type="ARBA" id="ARBA00022475"/>
    </source>
</evidence>
<evidence type="ECO:0000256" key="1">
    <source>
        <dbReference type="ARBA" id="ARBA00004193"/>
    </source>
</evidence>
<dbReference type="GO" id="GO:0005886">
    <property type="term" value="C:plasma membrane"/>
    <property type="evidence" value="ECO:0007669"/>
    <property type="project" value="UniProtKB-SubCell"/>
</dbReference>
<dbReference type="Gene3D" id="3.40.50.2300">
    <property type="match status" value="2"/>
</dbReference>
<keyword evidence="10" id="KW-1185">Reference proteome</keyword>
<comment type="subcellular location">
    <subcellularLocation>
        <location evidence="1">Cell membrane</location>
        <topology evidence="1">Lipid-anchor</topology>
    </subcellularLocation>
</comment>
<protein>
    <submittedName>
        <fullName evidence="9">BMP family ABC transporter substrate-binding protein</fullName>
    </submittedName>
</protein>
<comment type="similarity">
    <text evidence="2">Belongs to the BMP lipoprotein family.</text>
</comment>
<sequence>MNKRVLSTGLATVAVLSLAACGSRDTKDSGSKSEGKTDLKVAMVTDTGGVDDRSFNQSAWEGMQAWGKEHDLSKDKGYTYFQSTTEADFSNNFNEAVSNGYGLIFGVGYKLTKAVSDAADDNKDTKFVLIDDVIEGKDNVTSATFADNEGAYLAGVAAAKTTKTNKVGFIGGVEGTVITRFEKGFVAGVKSVNKDIDIKIDYAASFSDAAKGKTIAAAQYASGIDVIYQAAGGVGNGVFSAAKAENESKNEADKVWVIGVDRDQKDEGNYKSKDGKDSNFVLGSTIKGVGTVVKNISDETLKGNFPGGKHEVFGIKDGSVDFAETNLNDDAKKAVDSARTEIKDGKVEVPEK</sequence>
<gene>
    <name evidence="9" type="ORF">BG262_05950</name>
</gene>
<comment type="caution">
    <text evidence="9">The sequence shown here is derived from an EMBL/GenBank/DDBJ whole genome shotgun (WGS) entry which is preliminary data.</text>
</comment>
<dbReference type="InterPro" id="IPR050957">
    <property type="entry name" value="BMP_lipoprotein"/>
</dbReference>
<name>A0A9Q5JFG8_9LACT</name>
<reference evidence="10" key="1">
    <citation type="submission" date="2016-09" db="EMBL/GenBank/DDBJ databases">
        <title>Draft genome sequence of a novel species of the family Streptococcaceae isolated from flowers.</title>
        <authorList>
            <person name="Chuah L.-O."/>
            <person name="Yap K.-P."/>
            <person name="Thong K.L."/>
            <person name="Liong M.T."/>
            <person name="Ahmad R."/>
            <person name="Rusul G."/>
        </authorList>
    </citation>
    <scope>NUCLEOTIDE SEQUENCE [LARGE SCALE GENOMIC DNA]</scope>
    <source>
        <strain evidence="10">HibF3</strain>
    </source>
</reference>
<organism evidence="9 10">
    <name type="scientific">Floricoccus penangensis</name>
    <dbReference type="NCBI Taxonomy" id="1859475"/>
    <lineage>
        <taxon>Bacteria</taxon>
        <taxon>Bacillati</taxon>
        <taxon>Bacillota</taxon>
        <taxon>Bacilli</taxon>
        <taxon>Lactobacillales</taxon>
        <taxon>Streptococcaceae</taxon>
        <taxon>Floricoccus</taxon>
    </lineage>
</organism>
<dbReference type="OrthoDB" id="9784230at2"/>
<evidence type="ECO:0000313" key="10">
    <source>
        <dbReference type="Proteomes" id="UP000177273"/>
    </source>
</evidence>
<evidence type="ECO:0000259" key="8">
    <source>
        <dbReference type="Pfam" id="PF02608"/>
    </source>
</evidence>
<dbReference type="CDD" id="cd06354">
    <property type="entry name" value="PBP1_PrnA-like"/>
    <property type="match status" value="1"/>
</dbReference>
<evidence type="ECO:0000256" key="5">
    <source>
        <dbReference type="ARBA" id="ARBA00023136"/>
    </source>
</evidence>
<evidence type="ECO:0000313" key="9">
    <source>
        <dbReference type="EMBL" id="OFI46026.1"/>
    </source>
</evidence>
<evidence type="ECO:0000256" key="2">
    <source>
        <dbReference type="ARBA" id="ARBA00008610"/>
    </source>
</evidence>
<dbReference type="SUPFAM" id="SSF53822">
    <property type="entry name" value="Periplasmic binding protein-like I"/>
    <property type="match status" value="1"/>
</dbReference>
<feature type="chain" id="PRO_5040467981" evidence="7">
    <location>
        <begin position="20"/>
        <end position="352"/>
    </location>
</feature>
<feature type="signal peptide" evidence="7">
    <location>
        <begin position="1"/>
        <end position="19"/>
    </location>
</feature>
<dbReference type="RefSeq" id="WP_070788496.1">
    <property type="nucleotide sequence ID" value="NZ_MKIQ01000029.1"/>
</dbReference>
<evidence type="ECO:0000256" key="4">
    <source>
        <dbReference type="ARBA" id="ARBA00022729"/>
    </source>
</evidence>
<keyword evidence="4 7" id="KW-0732">Signal</keyword>
<dbReference type="PANTHER" id="PTHR34296">
    <property type="entry name" value="TRANSCRIPTIONAL ACTIVATOR PROTEIN MED"/>
    <property type="match status" value="1"/>
</dbReference>
<accession>A0A9Q5JFG8</accession>
<keyword evidence="5" id="KW-0472">Membrane</keyword>
<dbReference type="AlphaFoldDB" id="A0A9Q5JFG8"/>
<dbReference type="PANTHER" id="PTHR34296:SF2">
    <property type="entry name" value="ABC TRANSPORTER GUANOSINE-BINDING PROTEIN NUPN"/>
    <property type="match status" value="1"/>
</dbReference>
<dbReference type="Proteomes" id="UP000177273">
    <property type="component" value="Unassembled WGS sequence"/>
</dbReference>
<proteinExistence type="inferred from homology"/>
<dbReference type="Pfam" id="PF02608">
    <property type="entry name" value="Bmp"/>
    <property type="match status" value="1"/>
</dbReference>